<evidence type="ECO:0000313" key="2">
    <source>
        <dbReference type="EMBL" id="KAK9706676.1"/>
    </source>
</evidence>
<keyword evidence="3" id="KW-1185">Reference proteome</keyword>
<evidence type="ECO:0000313" key="3">
    <source>
        <dbReference type="Proteomes" id="UP001443914"/>
    </source>
</evidence>
<accession>A0AAW1JUM4</accession>
<dbReference type="EMBL" id="JBDFQZ010000007">
    <property type="protein sequence ID" value="KAK9706676.1"/>
    <property type="molecule type" value="Genomic_DNA"/>
</dbReference>
<evidence type="ECO:0008006" key="4">
    <source>
        <dbReference type="Google" id="ProtNLM"/>
    </source>
</evidence>
<organism evidence="2 3">
    <name type="scientific">Saponaria officinalis</name>
    <name type="common">Common soapwort</name>
    <name type="synonym">Lychnis saponaria</name>
    <dbReference type="NCBI Taxonomy" id="3572"/>
    <lineage>
        <taxon>Eukaryota</taxon>
        <taxon>Viridiplantae</taxon>
        <taxon>Streptophyta</taxon>
        <taxon>Embryophyta</taxon>
        <taxon>Tracheophyta</taxon>
        <taxon>Spermatophyta</taxon>
        <taxon>Magnoliopsida</taxon>
        <taxon>eudicotyledons</taxon>
        <taxon>Gunneridae</taxon>
        <taxon>Pentapetalae</taxon>
        <taxon>Caryophyllales</taxon>
        <taxon>Caryophyllaceae</taxon>
        <taxon>Caryophylleae</taxon>
        <taxon>Saponaria</taxon>
    </lineage>
</organism>
<dbReference type="Proteomes" id="UP001443914">
    <property type="component" value="Unassembled WGS sequence"/>
</dbReference>
<comment type="caution">
    <text evidence="2">The sequence shown here is derived from an EMBL/GenBank/DDBJ whole genome shotgun (WGS) entry which is preliminary data.</text>
</comment>
<dbReference type="PANTHER" id="PTHR34538">
    <property type="entry name" value="EXPRESSED PROTEIN"/>
    <property type="match status" value="1"/>
</dbReference>
<reference evidence="2" key="1">
    <citation type="submission" date="2024-03" db="EMBL/GenBank/DDBJ databases">
        <title>WGS assembly of Saponaria officinalis var. Norfolk2.</title>
        <authorList>
            <person name="Jenkins J."/>
            <person name="Shu S."/>
            <person name="Grimwood J."/>
            <person name="Barry K."/>
            <person name="Goodstein D."/>
            <person name="Schmutz J."/>
            <person name="Leebens-Mack J."/>
            <person name="Osbourn A."/>
        </authorList>
    </citation>
    <scope>NUCLEOTIDE SEQUENCE [LARGE SCALE GENOMIC DNA]</scope>
    <source>
        <strain evidence="2">JIC</strain>
    </source>
</reference>
<proteinExistence type="predicted"/>
<feature type="transmembrane region" description="Helical" evidence="1">
    <location>
        <begin position="90"/>
        <end position="111"/>
    </location>
</feature>
<keyword evidence="1" id="KW-1133">Transmembrane helix</keyword>
<keyword evidence="1" id="KW-0812">Transmembrane</keyword>
<sequence>MMGFGWMNRNECKKQCRSLFWRIKAAVKKTVKCHSNKSKKQVKFHYDPSSYALNFDDGGGGSGGFMASIGGGLRKEEAFMNGDDQKIIGYYYKLQFCILLAANSTLVYVFLVKL</sequence>
<protein>
    <recommendedName>
        <fullName evidence="4">Transmembrane protein</fullName>
    </recommendedName>
</protein>
<gene>
    <name evidence="2" type="ORF">RND81_07G143900</name>
</gene>
<dbReference type="PANTHER" id="PTHR34538:SF10">
    <property type="entry name" value="GENOME ASSEMBLY, CHROMOSOME: A06"/>
    <property type="match status" value="1"/>
</dbReference>
<keyword evidence="1" id="KW-0472">Membrane</keyword>
<dbReference type="AlphaFoldDB" id="A0AAW1JUM4"/>
<evidence type="ECO:0000256" key="1">
    <source>
        <dbReference type="SAM" id="Phobius"/>
    </source>
</evidence>
<name>A0AAW1JUM4_SAPOF</name>